<dbReference type="SUPFAM" id="SSF103039">
    <property type="entry name" value="CheC-like"/>
    <property type="match status" value="1"/>
</dbReference>
<dbReference type="PANTHER" id="PTHR43693">
    <property type="entry name" value="PROTEIN PHOSPHATASE CHEZ"/>
    <property type="match status" value="1"/>
</dbReference>
<keyword evidence="2" id="KW-0378">Hydrolase</keyword>
<reference evidence="3 4" key="1">
    <citation type="submission" date="2017-01" db="EMBL/GenBank/DDBJ databases">
        <authorList>
            <person name="Mah S.A."/>
            <person name="Swanson W.J."/>
            <person name="Moy G.W."/>
            <person name="Vacquier V.D."/>
        </authorList>
    </citation>
    <scope>NUCLEOTIDE SEQUENCE [LARGE SCALE GENOMIC DNA]</scope>
    <source>
        <strain evidence="3 4">DSM 7027</strain>
    </source>
</reference>
<evidence type="ECO:0000313" key="4">
    <source>
        <dbReference type="Proteomes" id="UP000186895"/>
    </source>
</evidence>
<evidence type="ECO:0000256" key="2">
    <source>
        <dbReference type="ARBA" id="ARBA00022801"/>
    </source>
</evidence>
<dbReference type="eggNOG" id="COG1776">
    <property type="taxonomic scope" value="Bacteria"/>
</dbReference>
<evidence type="ECO:0000313" key="3">
    <source>
        <dbReference type="EMBL" id="SIQ38473.1"/>
    </source>
</evidence>
<name>A0A1N6SBF1_9GAMM</name>
<dbReference type="CDD" id="cd17910">
    <property type="entry name" value="CheC_ClassII"/>
    <property type="match status" value="1"/>
</dbReference>
<dbReference type="STRING" id="49186.SAMN05421647_104159"/>
<keyword evidence="4" id="KW-1185">Reference proteome</keyword>
<keyword evidence="1" id="KW-0145">Chemotaxis</keyword>
<dbReference type="AlphaFoldDB" id="A0A1N6SBF1"/>
<dbReference type="EMBL" id="FTMN01000004">
    <property type="protein sequence ID" value="SIQ38473.1"/>
    <property type="molecule type" value="Genomic_DNA"/>
</dbReference>
<gene>
    <name evidence="3" type="ORF">SAMN05421647_104159</name>
</gene>
<dbReference type="GO" id="GO:0006935">
    <property type="term" value="P:chemotaxis"/>
    <property type="evidence" value="ECO:0007669"/>
    <property type="project" value="UniProtKB-KW"/>
</dbReference>
<organism evidence="3 4">
    <name type="scientific">Marinobacterium stanieri</name>
    <dbReference type="NCBI Taxonomy" id="49186"/>
    <lineage>
        <taxon>Bacteria</taxon>
        <taxon>Pseudomonadati</taxon>
        <taxon>Pseudomonadota</taxon>
        <taxon>Gammaproteobacteria</taxon>
        <taxon>Oceanospirillales</taxon>
        <taxon>Oceanospirillaceae</taxon>
        <taxon>Marinobacterium</taxon>
    </lineage>
</organism>
<dbReference type="InterPro" id="IPR028976">
    <property type="entry name" value="CheC-like_sf"/>
</dbReference>
<dbReference type="PANTHER" id="PTHR43693:SF1">
    <property type="entry name" value="PROTEIN PHOSPHATASE CHEZ"/>
    <property type="match status" value="1"/>
</dbReference>
<proteinExistence type="predicted"/>
<dbReference type="GO" id="GO:0016787">
    <property type="term" value="F:hydrolase activity"/>
    <property type="evidence" value="ECO:0007669"/>
    <property type="project" value="UniProtKB-KW"/>
</dbReference>
<accession>A0A1N6SBF1</accession>
<protein>
    <submittedName>
        <fullName evidence="3">CheC, inhibitor of MCP methylation</fullName>
    </submittedName>
</protein>
<dbReference type="Gene3D" id="3.40.1550.10">
    <property type="entry name" value="CheC-like"/>
    <property type="match status" value="1"/>
</dbReference>
<sequence>MDLFSPDEHDLIVELMNLGVGRAAHALSQLVNDEVLLSVPRLEFISVPEAQEAFRKDLPPFLAGVLQDFEGFISGRAALLFPEARSLELVNAMIGEELSADEITELEQETLAELGNILLNHCLATLANQLKQQVKTDIPRAFNSSVSELPCNLNLSANDPNNTLVMLVQIDFSLRHSALRGYLAFVIDLQSADSFLLALREYLAELL</sequence>
<dbReference type="RefSeq" id="WP_010323340.1">
    <property type="nucleotide sequence ID" value="NZ_FTMN01000004.1"/>
</dbReference>
<evidence type="ECO:0000256" key="1">
    <source>
        <dbReference type="ARBA" id="ARBA00022500"/>
    </source>
</evidence>
<dbReference type="InterPro" id="IPR050992">
    <property type="entry name" value="CheZ_family_phosphatases"/>
</dbReference>
<dbReference type="Proteomes" id="UP000186895">
    <property type="component" value="Unassembled WGS sequence"/>
</dbReference>